<dbReference type="Proteomes" id="UP000799779">
    <property type="component" value="Unassembled WGS sequence"/>
</dbReference>
<sequence>CDTNCSVQAYVPKFHTWVAMNFTTTITAATQFVIVNTVRNTTRTSMVFNDLPSGFTLPPTNDAGTQTTKVTFTISGKPQTTDVAFPTVFIEGDDQYTWEGVLSTTSSGAPTCASAPATTGQVEYFPSKMSQPSVTMITHSEFPDDPQGLFFSAMTVDADPKLYKDSYPGVGAWQDCSLPIVGLPLIQPFSARYMTETSTSLEG</sequence>
<dbReference type="OrthoDB" id="3945824at2759"/>
<proteinExistence type="predicted"/>
<name>A0A6A5WYB3_9PLEO</name>
<dbReference type="AlphaFoldDB" id="A0A6A5WYB3"/>
<feature type="non-terminal residue" evidence="1">
    <location>
        <position position="1"/>
    </location>
</feature>
<keyword evidence="2" id="KW-1185">Reference proteome</keyword>
<dbReference type="EMBL" id="ML977562">
    <property type="protein sequence ID" value="KAF2005759.1"/>
    <property type="molecule type" value="Genomic_DNA"/>
</dbReference>
<feature type="non-terminal residue" evidence="1">
    <location>
        <position position="203"/>
    </location>
</feature>
<protein>
    <submittedName>
        <fullName evidence="1">Uncharacterized protein</fullName>
    </submittedName>
</protein>
<reference evidence="1" key="1">
    <citation type="journal article" date="2020" name="Stud. Mycol.">
        <title>101 Dothideomycetes genomes: a test case for predicting lifestyles and emergence of pathogens.</title>
        <authorList>
            <person name="Haridas S."/>
            <person name="Albert R."/>
            <person name="Binder M."/>
            <person name="Bloem J."/>
            <person name="Labutti K."/>
            <person name="Salamov A."/>
            <person name="Andreopoulos B."/>
            <person name="Baker S."/>
            <person name="Barry K."/>
            <person name="Bills G."/>
            <person name="Bluhm B."/>
            <person name="Cannon C."/>
            <person name="Castanera R."/>
            <person name="Culley D."/>
            <person name="Daum C."/>
            <person name="Ezra D."/>
            <person name="Gonzalez J."/>
            <person name="Henrissat B."/>
            <person name="Kuo A."/>
            <person name="Liang C."/>
            <person name="Lipzen A."/>
            <person name="Lutzoni F."/>
            <person name="Magnuson J."/>
            <person name="Mondo S."/>
            <person name="Nolan M."/>
            <person name="Ohm R."/>
            <person name="Pangilinan J."/>
            <person name="Park H.-J."/>
            <person name="Ramirez L."/>
            <person name="Alfaro M."/>
            <person name="Sun H."/>
            <person name="Tritt A."/>
            <person name="Yoshinaga Y."/>
            <person name="Zwiers L.-H."/>
            <person name="Turgeon B."/>
            <person name="Goodwin S."/>
            <person name="Spatafora J."/>
            <person name="Crous P."/>
            <person name="Grigoriev I."/>
        </authorList>
    </citation>
    <scope>NUCLEOTIDE SEQUENCE</scope>
    <source>
        <strain evidence="1">CBS 123094</strain>
    </source>
</reference>
<evidence type="ECO:0000313" key="1">
    <source>
        <dbReference type="EMBL" id="KAF2005759.1"/>
    </source>
</evidence>
<gene>
    <name evidence="1" type="ORF">P154DRAFT_386293</name>
</gene>
<accession>A0A6A5WYB3</accession>
<organism evidence="1 2">
    <name type="scientific">Amniculicola lignicola CBS 123094</name>
    <dbReference type="NCBI Taxonomy" id="1392246"/>
    <lineage>
        <taxon>Eukaryota</taxon>
        <taxon>Fungi</taxon>
        <taxon>Dikarya</taxon>
        <taxon>Ascomycota</taxon>
        <taxon>Pezizomycotina</taxon>
        <taxon>Dothideomycetes</taxon>
        <taxon>Pleosporomycetidae</taxon>
        <taxon>Pleosporales</taxon>
        <taxon>Amniculicolaceae</taxon>
        <taxon>Amniculicola</taxon>
    </lineage>
</organism>
<evidence type="ECO:0000313" key="2">
    <source>
        <dbReference type="Proteomes" id="UP000799779"/>
    </source>
</evidence>